<proteinExistence type="inferred from homology"/>
<feature type="domain" description="Fe-S metabolism associated" evidence="2">
    <location>
        <begin position="17"/>
        <end position="136"/>
    </location>
</feature>
<dbReference type="AlphaFoldDB" id="A0A1J0AFH8"/>
<evidence type="ECO:0000256" key="1">
    <source>
        <dbReference type="ARBA" id="ARBA00010282"/>
    </source>
</evidence>
<evidence type="ECO:0000259" key="2">
    <source>
        <dbReference type="Pfam" id="PF02657"/>
    </source>
</evidence>
<dbReference type="PANTHER" id="PTHR43597:SF5">
    <property type="entry name" value="SUFE-LIKE PROTEIN 2, CHLOROPLASTIC"/>
    <property type="match status" value="1"/>
</dbReference>
<dbReference type="Proteomes" id="UP000180235">
    <property type="component" value="Chromosome"/>
</dbReference>
<organism evidence="3 4">
    <name type="scientific">Gloeomargarita lithophora Alchichica-D10</name>
    <dbReference type="NCBI Taxonomy" id="1188229"/>
    <lineage>
        <taxon>Bacteria</taxon>
        <taxon>Bacillati</taxon>
        <taxon>Cyanobacteriota</taxon>
        <taxon>Cyanophyceae</taxon>
        <taxon>Gloeomargaritales</taxon>
        <taxon>Gloeomargaritaceae</taxon>
        <taxon>Gloeomargarita</taxon>
    </lineage>
</organism>
<dbReference type="RefSeq" id="WP_071455076.1">
    <property type="nucleotide sequence ID" value="NZ_CP017675.1"/>
</dbReference>
<evidence type="ECO:0000313" key="4">
    <source>
        <dbReference type="Proteomes" id="UP000180235"/>
    </source>
</evidence>
<dbReference type="STRING" id="1188229.GlitD10_2337"/>
<dbReference type="KEGG" id="glt:GlitD10_2337"/>
<sequence length="143" mass="15465">MPESVTHLPATLLAILERLQRAQPAKMKYELLIRYAQKVPPLPAGEKISAQQVKGCVSQVWLVTHLDADGRVQIDGDADSQLVKGLLAILVLGLGGLTPAEILAVPPDFIKLTGLDVSLTPSRNNGFINMVNFLKKQVMAYPG</sequence>
<name>A0A1J0AFH8_9CYAN</name>
<dbReference type="PANTHER" id="PTHR43597">
    <property type="entry name" value="SULFUR ACCEPTOR PROTEIN CSDE"/>
    <property type="match status" value="1"/>
</dbReference>
<keyword evidence="4" id="KW-1185">Reference proteome</keyword>
<gene>
    <name evidence="3" type="primary">sufE</name>
    <name evidence="3" type="ORF">GlitD10_2337</name>
</gene>
<dbReference type="SUPFAM" id="SSF82649">
    <property type="entry name" value="SufE/NifU"/>
    <property type="match status" value="1"/>
</dbReference>
<dbReference type="InterPro" id="IPR003808">
    <property type="entry name" value="Fe-S_metab-assoc_dom"/>
</dbReference>
<protein>
    <submittedName>
        <fullName evidence="3">SufE protein</fullName>
    </submittedName>
</protein>
<dbReference type="EMBL" id="CP017675">
    <property type="protein sequence ID" value="APB34671.1"/>
    <property type="molecule type" value="Genomic_DNA"/>
</dbReference>
<dbReference type="OrthoDB" id="542067at2"/>
<accession>A0A1J0AFH8</accession>
<dbReference type="Pfam" id="PF02657">
    <property type="entry name" value="SufE"/>
    <property type="match status" value="1"/>
</dbReference>
<evidence type="ECO:0000313" key="3">
    <source>
        <dbReference type="EMBL" id="APB34671.1"/>
    </source>
</evidence>
<reference evidence="3 4" key="1">
    <citation type="submission" date="2016-10" db="EMBL/GenBank/DDBJ databases">
        <title>Description of Gloeomargarita lithophora gen. nov., sp. nov., a thylakoid-bearing basal-branching cyanobacterium with intracellular carbonates, and proposal for Gloeomargaritales ord. nov.</title>
        <authorList>
            <person name="Moreira D."/>
            <person name="Tavera R."/>
            <person name="Benzerara K."/>
            <person name="Skouri-Panet F."/>
            <person name="Couradeau E."/>
            <person name="Gerard E."/>
            <person name="Loussert C."/>
            <person name="Novelo E."/>
            <person name="Zivanovic Y."/>
            <person name="Lopez-Garcia P."/>
        </authorList>
    </citation>
    <scope>NUCLEOTIDE SEQUENCE [LARGE SCALE GENOMIC DNA]</scope>
    <source>
        <strain evidence="3 4">D10</strain>
    </source>
</reference>
<comment type="similarity">
    <text evidence="1">Belongs to the SufE family.</text>
</comment>
<dbReference type="Gene3D" id="3.90.1010.10">
    <property type="match status" value="1"/>
</dbReference>